<gene>
    <name evidence="2" type="ORF">ASJ80_01100</name>
</gene>
<dbReference type="Gene3D" id="1.10.10.10">
    <property type="entry name" value="Winged helix-like DNA-binding domain superfamily/Winged helix DNA-binding domain"/>
    <property type="match status" value="1"/>
</dbReference>
<dbReference type="CDD" id="cd00090">
    <property type="entry name" value="HTH_ARSR"/>
    <property type="match status" value="1"/>
</dbReference>
<dbReference type="InterPro" id="IPR036390">
    <property type="entry name" value="WH_DNA-bd_sf"/>
</dbReference>
<dbReference type="EMBL" id="LMVM01000038">
    <property type="protein sequence ID" value="PAV03581.1"/>
    <property type="molecule type" value="Genomic_DNA"/>
</dbReference>
<dbReference type="InterPro" id="IPR016490">
    <property type="entry name" value="Tscrpt_reg_HTH_AF0396-typ3"/>
</dbReference>
<feature type="domain" description="Methanogenesis regulatory protein FilR1 middle" evidence="1">
    <location>
        <begin position="136"/>
        <end position="268"/>
    </location>
</feature>
<protein>
    <recommendedName>
        <fullName evidence="1">Methanogenesis regulatory protein FilR1 middle domain-containing protein</fullName>
    </recommendedName>
</protein>
<keyword evidence="3" id="KW-1185">Reference proteome</keyword>
<dbReference type="SUPFAM" id="SSF46785">
    <property type="entry name" value="Winged helix' DNA-binding domain"/>
    <property type="match status" value="1"/>
</dbReference>
<dbReference type="Pfam" id="PF08350">
    <property type="entry name" value="FilR1_middle"/>
    <property type="match status" value="1"/>
</dbReference>
<comment type="caution">
    <text evidence="2">The sequence shown here is derived from an EMBL/GenBank/DDBJ whole genome shotgun (WGS) entry which is preliminary data.</text>
</comment>
<dbReference type="Proteomes" id="UP000217784">
    <property type="component" value="Unassembled WGS sequence"/>
</dbReference>
<dbReference type="InterPro" id="IPR011991">
    <property type="entry name" value="ArsR-like_HTH"/>
</dbReference>
<evidence type="ECO:0000259" key="1">
    <source>
        <dbReference type="Pfam" id="PF08350"/>
    </source>
</evidence>
<dbReference type="RefSeq" id="WP_069582996.1">
    <property type="nucleotide sequence ID" value="NZ_LMVM01000038.1"/>
</dbReference>
<dbReference type="InterPro" id="IPR036388">
    <property type="entry name" value="WH-like_DNA-bd_sf"/>
</dbReference>
<sequence>MNINDILNYYEDVKEDFKFQGISSVRIKIMISLYEGPKKTKDLRELTGIPASTLLHGINELEKQKLISRKGEYFFLSEIGFISTLKLVDTIKTRRLFKNTKKLWLNHDIESIPQNLLMKIGDLSNSNLIEDELDDMFHSHRTYLQIVSNSKEIKSISPIFYPDYTETFARLIKENVDVELILTGEILTKTINSLNSEDLNEFKRLLSKNKLKIWEIKEDIKIAFTVTDSSMILGLFSADGIYDPNLILVSDHNDAITWGNKLFDYHKKKSQKISMEYFEQFS</sequence>
<accession>A0A2A2H2C6</accession>
<evidence type="ECO:0000313" key="2">
    <source>
        <dbReference type="EMBL" id="PAV03581.1"/>
    </source>
</evidence>
<organism evidence="2 3">
    <name type="scientific">Methanobacterium bryantii</name>
    <dbReference type="NCBI Taxonomy" id="2161"/>
    <lineage>
        <taxon>Archaea</taxon>
        <taxon>Methanobacteriati</taxon>
        <taxon>Methanobacteriota</taxon>
        <taxon>Methanomada group</taxon>
        <taxon>Methanobacteria</taxon>
        <taxon>Methanobacteriales</taxon>
        <taxon>Methanobacteriaceae</taxon>
        <taxon>Methanobacterium</taxon>
    </lineage>
</organism>
<dbReference type="PIRSF" id="PIRSF006692">
    <property type="entry name" value="TF_HTH_AF0396_prd"/>
    <property type="match status" value="1"/>
</dbReference>
<dbReference type="InterPro" id="IPR013561">
    <property type="entry name" value="FilR1_middle_dom"/>
</dbReference>
<proteinExistence type="predicted"/>
<evidence type="ECO:0000313" key="3">
    <source>
        <dbReference type="Proteomes" id="UP000217784"/>
    </source>
</evidence>
<reference evidence="2 3" key="1">
    <citation type="journal article" date="2017" name="BMC Genomics">
        <title>Genomic analysis of methanogenic archaea reveals a shift towards energy conservation.</title>
        <authorList>
            <person name="Gilmore S.P."/>
            <person name="Henske J.K."/>
            <person name="Sexton J.A."/>
            <person name="Solomon K.V."/>
            <person name="Seppala S."/>
            <person name="Yoo J.I."/>
            <person name="Huyett L.M."/>
            <person name="Pressman A."/>
            <person name="Cogan J.Z."/>
            <person name="Kivenson V."/>
            <person name="Peng X."/>
            <person name="Tan Y."/>
            <person name="Valentine D.L."/>
            <person name="O'Malley M.A."/>
        </authorList>
    </citation>
    <scope>NUCLEOTIDE SEQUENCE [LARGE SCALE GENOMIC DNA]</scope>
    <source>
        <strain evidence="2 3">M.o.H.</strain>
    </source>
</reference>
<name>A0A2A2H2C6_METBR</name>
<dbReference type="AlphaFoldDB" id="A0A2A2H2C6"/>
<dbReference type="OrthoDB" id="11410at2157"/>